<organism evidence="1 2">
    <name type="scientific">Ramlibacter agri</name>
    <dbReference type="NCBI Taxonomy" id="2728837"/>
    <lineage>
        <taxon>Bacteria</taxon>
        <taxon>Pseudomonadati</taxon>
        <taxon>Pseudomonadota</taxon>
        <taxon>Betaproteobacteria</taxon>
        <taxon>Burkholderiales</taxon>
        <taxon>Comamonadaceae</taxon>
        <taxon>Ramlibacter</taxon>
    </lineage>
</organism>
<proteinExistence type="predicted"/>
<name>A0A848H0S9_9BURK</name>
<reference evidence="1 2" key="1">
    <citation type="submission" date="2020-04" db="EMBL/GenBank/DDBJ databases">
        <title>Ramlibacter sp. G-1-2-2 isolated from soil.</title>
        <authorList>
            <person name="Dahal R.H."/>
        </authorList>
    </citation>
    <scope>NUCLEOTIDE SEQUENCE [LARGE SCALE GENOMIC DNA]</scope>
    <source>
        <strain evidence="1 2">G-1-2-2</strain>
    </source>
</reference>
<comment type="caution">
    <text evidence="1">The sequence shown here is derived from an EMBL/GenBank/DDBJ whole genome shotgun (WGS) entry which is preliminary data.</text>
</comment>
<dbReference type="RefSeq" id="WP_169416969.1">
    <property type="nucleotide sequence ID" value="NZ_JABBFX010000001.1"/>
</dbReference>
<accession>A0A848H0S9</accession>
<gene>
    <name evidence="1" type="ORF">HHL11_03035</name>
</gene>
<evidence type="ECO:0000313" key="2">
    <source>
        <dbReference type="Proteomes" id="UP000541185"/>
    </source>
</evidence>
<evidence type="ECO:0000313" key="1">
    <source>
        <dbReference type="EMBL" id="NML42710.1"/>
    </source>
</evidence>
<dbReference type="EMBL" id="JABBFX010000001">
    <property type="protein sequence ID" value="NML42710.1"/>
    <property type="molecule type" value="Genomic_DNA"/>
</dbReference>
<sequence length="390" mass="43180">MNDKQITMISVMPDVHGGIGHHVGYHQSVGNAARACGWRHVALVSTSHGLARLPESWRAVLDTGLLTTGLPQVLARGKAFALLGDMRRFTDTLVQAVQEELRLGAAGECIVFLDDFNGPQLLAIRQAMRRLPKERLHFWFLYRYDPAARGIAGKLYQRAVASLIRLFPNGRFRMLTDSVPLATELKSTFGMPAHVMPIPHTSAQASRTLARDPDEIICWWPGAPRPDKGLDVMQRLAQAPAPVPAGRRIRLALSEAANIASGVGVTVQALPRHLSSGDYDAWLHTADVLLMPYDRQRYRLATSGIFAECVAAGKIPLVTDGTWMAFELDRHDLRELVCDWSDPAGTLATIRRAAEDPELRQKLSRMRESFLEFHSEGAYARELRGLASNP</sequence>
<keyword evidence="1" id="KW-0808">Transferase</keyword>
<dbReference type="SUPFAM" id="SSF53756">
    <property type="entry name" value="UDP-Glycosyltransferase/glycogen phosphorylase"/>
    <property type="match status" value="1"/>
</dbReference>
<dbReference type="GO" id="GO:0016740">
    <property type="term" value="F:transferase activity"/>
    <property type="evidence" value="ECO:0007669"/>
    <property type="project" value="UniProtKB-KW"/>
</dbReference>
<dbReference type="AlphaFoldDB" id="A0A848H0S9"/>
<dbReference type="Proteomes" id="UP000541185">
    <property type="component" value="Unassembled WGS sequence"/>
</dbReference>
<protein>
    <submittedName>
        <fullName evidence="1">Glycosyltransferase family 4 protein</fullName>
    </submittedName>
</protein>
<dbReference type="Gene3D" id="3.40.50.2000">
    <property type="entry name" value="Glycogen Phosphorylase B"/>
    <property type="match status" value="1"/>
</dbReference>
<keyword evidence="2" id="KW-1185">Reference proteome</keyword>